<evidence type="ECO:0000256" key="3">
    <source>
        <dbReference type="ARBA" id="ARBA00022475"/>
    </source>
</evidence>
<keyword evidence="10" id="KW-1185">Reference proteome</keyword>
<evidence type="ECO:0000256" key="2">
    <source>
        <dbReference type="ARBA" id="ARBA00004236"/>
    </source>
</evidence>
<dbReference type="OrthoDB" id="1304225at2759"/>
<feature type="region of interest" description="Disordered" evidence="7">
    <location>
        <begin position="47"/>
        <end position="74"/>
    </location>
</feature>
<evidence type="ECO:0000313" key="9">
    <source>
        <dbReference type="EMBL" id="CAB9528260.1"/>
    </source>
</evidence>
<feature type="transmembrane region" description="Helical" evidence="8">
    <location>
        <begin position="394"/>
        <end position="416"/>
    </location>
</feature>
<evidence type="ECO:0000256" key="4">
    <source>
        <dbReference type="ARBA" id="ARBA00022614"/>
    </source>
</evidence>
<dbReference type="InterPro" id="IPR051716">
    <property type="entry name" value="Plant_RL_S/T_kinase"/>
</dbReference>
<feature type="compositionally biased region" description="Polar residues" evidence="7">
    <location>
        <begin position="553"/>
        <end position="569"/>
    </location>
</feature>
<evidence type="ECO:0000256" key="1">
    <source>
        <dbReference type="ARBA" id="ARBA00004167"/>
    </source>
</evidence>
<dbReference type="FunFam" id="3.80.10.10:FF:000383">
    <property type="entry name" value="Leucine-rich repeat receptor protein kinase EMS1"/>
    <property type="match status" value="1"/>
</dbReference>
<reference evidence="9" key="1">
    <citation type="submission" date="2020-06" db="EMBL/GenBank/DDBJ databases">
        <authorList>
            <consortium name="Plant Systems Biology data submission"/>
        </authorList>
    </citation>
    <scope>NUCLEOTIDE SEQUENCE</scope>
    <source>
        <strain evidence="9">D6</strain>
    </source>
</reference>
<dbReference type="Gene3D" id="3.80.10.10">
    <property type="entry name" value="Ribonuclease Inhibitor"/>
    <property type="match status" value="1"/>
</dbReference>
<dbReference type="Proteomes" id="UP001153069">
    <property type="component" value="Unassembled WGS sequence"/>
</dbReference>
<protein>
    <submittedName>
        <fullName evidence="9">Receptor-like protein kinase</fullName>
    </submittedName>
</protein>
<evidence type="ECO:0000256" key="8">
    <source>
        <dbReference type="SAM" id="Phobius"/>
    </source>
</evidence>
<feature type="compositionally biased region" description="Low complexity" evidence="7">
    <location>
        <begin position="426"/>
        <end position="442"/>
    </location>
</feature>
<feature type="compositionally biased region" description="Polar residues" evidence="7">
    <location>
        <begin position="315"/>
        <end position="324"/>
    </location>
</feature>
<feature type="compositionally biased region" description="Polar residues" evidence="7">
    <location>
        <begin position="688"/>
        <end position="704"/>
    </location>
</feature>
<name>A0A9N8F0R6_9STRA</name>
<feature type="region of interest" description="Disordered" evidence="7">
    <location>
        <begin position="553"/>
        <end position="781"/>
    </location>
</feature>
<sequence>MSGTTGSSTGSSDVSLNDLSANHNNELFANAVADSCVDALAQMDLFPPPEQALEDGTLQDDDSSSKPKPKEDKQFLLADNTGYVDVMGETENLWNKAITTLSKNKAETPKMLPNSSTYEDLDTNGVAGKTLGKGEFAKKKSAYDMSPIMLDGDITGGEAPGMSDNDNKKGRKVIPSSDYSIDGESAMLWGDDPENAYFKYMMEQEAEARALEGKDQDDSLMAESARQELLNNTGYGGGNSSLEDDTTLGHGSKAIGWEPSTIAGGPSTIAGGQLSTLTPSHNPSGSQKAYVKNGQLIIPNVIYVQDGTDPDPQAQARNWNNSPIENFVANDPVRSKSPTNNKSKRTKEVPEQPRRSSSHRQSGASKAATKQLAEEGEGAMMDDRYKSGWYTHRLLIGFALFFLVLTTGLVAALIVYRNYYADDGTTTDTTTSPASPTSTSTSLGEIGNPLTWSPSPYPTPWPTRWPTTSPTVGIPTNLRPHVLARGPTRLPTWAPTGIPTWMPTGAPSFKPFTDSPTRSPTSDPSAAPTGSPTKTPTGIPTGIPTAYPTFLPTTTPTAVPTGFPTSTELPSAIPSFRPSREPTISPTKLSSPPSSPPTTEPTPTLFLPTTAEPTPTLLLPTVDPSVDSDQNTTIVIVSPADVPTTTPSDAPTTTATTTTPSIAPATTVPITSSPVTRPPVAGAPPVSKPTTAPTSSGSVAETTLQPSNNPTSKPTPKPSQSPVTEPTSSPPTVQPTPRPTPMPTDQPSPEPTNPVPTRTPTGTPTNPPSTASPSTQPPVPFYVELGHVKSFLLEYSPMSTDELDDEQSTQYQALVWLANWMASVPPQELGRITKRRLVQRWALAVLYLDLNGPNWTNGSSDWMGEEDSCVWLRNNNQGTCNAAALVMTLDLSSNNLRGTLPKEIALLSSGLTRLEMDRNDISGPLPIHFGRMRQLVSLDFTRCDLTGSIPTHVGDLQSLAILGFGRNDFVGSIPTEIGKLSNLVYLGMERNDIRGTIPTEITALTNLEYIALDWNALTGEVPPALSNLSSLRTLILARNSLEGEVPSEFCERSMDFVAADCDEVSCSCCDLCCENGQGCAST</sequence>
<feature type="region of interest" description="Disordered" evidence="7">
    <location>
        <begin position="258"/>
        <end position="288"/>
    </location>
</feature>
<dbReference type="GO" id="GO:0016301">
    <property type="term" value="F:kinase activity"/>
    <property type="evidence" value="ECO:0007669"/>
    <property type="project" value="UniProtKB-KW"/>
</dbReference>
<feature type="compositionally biased region" description="Low complexity" evidence="7">
    <location>
        <begin position="639"/>
        <end position="671"/>
    </location>
</feature>
<feature type="compositionally biased region" description="Pro residues" evidence="7">
    <location>
        <begin position="728"/>
        <end position="754"/>
    </location>
</feature>
<feature type="region of interest" description="Disordered" evidence="7">
    <location>
        <begin position="307"/>
        <end position="375"/>
    </location>
</feature>
<feature type="compositionally biased region" description="Low complexity" evidence="7">
    <location>
        <begin position="513"/>
        <end position="540"/>
    </location>
</feature>
<feature type="region of interest" description="Disordered" evidence="7">
    <location>
        <begin position="424"/>
        <end position="449"/>
    </location>
</feature>
<accession>A0A9N8F0R6</accession>
<feature type="compositionally biased region" description="Basic and acidic residues" evidence="7">
    <location>
        <begin position="63"/>
        <end position="74"/>
    </location>
</feature>
<keyword evidence="8" id="KW-0472">Membrane</keyword>
<dbReference type="SUPFAM" id="SSF52058">
    <property type="entry name" value="L domain-like"/>
    <property type="match status" value="1"/>
</dbReference>
<evidence type="ECO:0000313" key="10">
    <source>
        <dbReference type="Proteomes" id="UP001153069"/>
    </source>
</evidence>
<dbReference type="InterPro" id="IPR001611">
    <property type="entry name" value="Leu-rich_rpt"/>
</dbReference>
<comment type="caution">
    <text evidence="9">The sequence shown here is derived from an EMBL/GenBank/DDBJ whole genome shotgun (WGS) entry which is preliminary data.</text>
</comment>
<dbReference type="PANTHER" id="PTHR48053:SF126">
    <property type="entry name" value="MDIS1-INTERACTING RECEPTOR LIKE KINASE 2-LIKE ISOFORM X1"/>
    <property type="match status" value="1"/>
</dbReference>
<feature type="compositionally biased region" description="Polar residues" evidence="7">
    <location>
        <begin position="273"/>
        <end position="287"/>
    </location>
</feature>
<dbReference type="AlphaFoldDB" id="A0A9N8F0R6"/>
<dbReference type="FunFam" id="3.80.10.10:FF:000041">
    <property type="entry name" value="LRR receptor-like serine/threonine-protein kinase ERECTA"/>
    <property type="match status" value="1"/>
</dbReference>
<feature type="region of interest" description="Disordered" evidence="7">
    <location>
        <begin position="494"/>
        <end position="540"/>
    </location>
</feature>
<comment type="subcellular location">
    <subcellularLocation>
        <location evidence="2">Cell membrane</location>
    </subcellularLocation>
    <subcellularLocation>
        <location evidence="1">Membrane</location>
        <topology evidence="1">Single-pass membrane protein</topology>
    </subcellularLocation>
</comment>
<dbReference type="Pfam" id="PF00560">
    <property type="entry name" value="LRR_1"/>
    <property type="match status" value="2"/>
</dbReference>
<dbReference type="PANTHER" id="PTHR48053">
    <property type="entry name" value="LEUCINE RICH REPEAT FAMILY PROTEIN, EXPRESSED"/>
    <property type="match status" value="1"/>
</dbReference>
<proteinExistence type="predicted"/>
<keyword evidence="3" id="KW-1003">Cell membrane</keyword>
<gene>
    <name evidence="9" type="ORF">SEMRO_2184_G318080.1</name>
</gene>
<keyword evidence="9" id="KW-0418">Kinase</keyword>
<evidence type="ECO:0000256" key="5">
    <source>
        <dbReference type="ARBA" id="ARBA00022729"/>
    </source>
</evidence>
<keyword evidence="6" id="KW-0677">Repeat</keyword>
<feature type="compositionally biased region" description="Low complexity" evidence="7">
    <location>
        <begin position="601"/>
        <end position="625"/>
    </location>
</feature>
<dbReference type="GO" id="GO:0005886">
    <property type="term" value="C:plasma membrane"/>
    <property type="evidence" value="ECO:0007669"/>
    <property type="project" value="UniProtKB-SubCell"/>
</dbReference>
<dbReference type="PRINTS" id="PR01217">
    <property type="entry name" value="PRICHEXTENSN"/>
</dbReference>
<dbReference type="InterPro" id="IPR032675">
    <property type="entry name" value="LRR_dom_sf"/>
</dbReference>
<evidence type="ECO:0000256" key="6">
    <source>
        <dbReference type="ARBA" id="ARBA00022737"/>
    </source>
</evidence>
<keyword evidence="4" id="KW-0433">Leucine-rich repeat</keyword>
<feature type="compositionally biased region" description="Low complexity" evidence="7">
    <location>
        <begin position="755"/>
        <end position="774"/>
    </location>
</feature>
<organism evidence="9 10">
    <name type="scientific">Seminavis robusta</name>
    <dbReference type="NCBI Taxonomy" id="568900"/>
    <lineage>
        <taxon>Eukaryota</taxon>
        <taxon>Sar</taxon>
        <taxon>Stramenopiles</taxon>
        <taxon>Ochrophyta</taxon>
        <taxon>Bacillariophyta</taxon>
        <taxon>Bacillariophyceae</taxon>
        <taxon>Bacillariophycidae</taxon>
        <taxon>Naviculales</taxon>
        <taxon>Naviculaceae</taxon>
        <taxon>Seminavis</taxon>
    </lineage>
</organism>
<keyword evidence="5" id="KW-0732">Signal</keyword>
<feature type="region of interest" description="Disordered" evidence="7">
    <location>
        <begin position="158"/>
        <end position="177"/>
    </location>
</feature>
<keyword evidence="8" id="KW-1133">Transmembrane helix</keyword>
<keyword evidence="9" id="KW-0675">Receptor</keyword>
<dbReference type="EMBL" id="CAICTM010002182">
    <property type="protein sequence ID" value="CAB9528260.1"/>
    <property type="molecule type" value="Genomic_DNA"/>
</dbReference>
<keyword evidence="8" id="KW-0812">Transmembrane</keyword>
<feature type="compositionally biased region" description="Low complexity" evidence="7">
    <location>
        <begin position="582"/>
        <end position="592"/>
    </location>
</feature>
<evidence type="ECO:0000256" key="7">
    <source>
        <dbReference type="SAM" id="MobiDB-lite"/>
    </source>
</evidence>
<keyword evidence="9" id="KW-0808">Transferase</keyword>